<keyword evidence="3 5" id="KW-0418">Kinase</keyword>
<dbReference type="CDD" id="cd01942">
    <property type="entry name" value="ribokinase_group_A"/>
    <property type="match status" value="1"/>
</dbReference>
<evidence type="ECO:0000259" key="4">
    <source>
        <dbReference type="Pfam" id="PF00294"/>
    </source>
</evidence>
<dbReference type="InterPro" id="IPR011611">
    <property type="entry name" value="PfkB_dom"/>
</dbReference>
<dbReference type="RefSeq" id="WP_092804112.1">
    <property type="nucleotide sequence ID" value="NZ_FMUH01000003.1"/>
</dbReference>
<dbReference type="Gene3D" id="3.40.1190.20">
    <property type="match status" value="1"/>
</dbReference>
<dbReference type="GO" id="GO:0006000">
    <property type="term" value="P:fructose metabolic process"/>
    <property type="evidence" value="ECO:0007669"/>
    <property type="project" value="UniProtKB-ARBA"/>
</dbReference>
<dbReference type="PANTHER" id="PTHR43085:SF46">
    <property type="entry name" value="ADENOSINE KINASE"/>
    <property type="match status" value="1"/>
</dbReference>
<dbReference type="InterPro" id="IPR029056">
    <property type="entry name" value="Ribokinase-like"/>
</dbReference>
<protein>
    <submittedName>
        <fullName evidence="5">Adenosine kinase</fullName>
    </submittedName>
</protein>
<comment type="similarity">
    <text evidence="1">Belongs to the carbohydrate kinase PfkB family.</text>
</comment>
<dbReference type="AlphaFoldDB" id="A0A1G4Y9H8"/>
<proteinExistence type="inferred from homology"/>
<dbReference type="OrthoDB" id="9779730at2"/>
<keyword evidence="2" id="KW-0808">Transferase</keyword>
<dbReference type="EMBL" id="FMUH01000003">
    <property type="protein sequence ID" value="SCX50045.1"/>
    <property type="molecule type" value="Genomic_DNA"/>
</dbReference>
<dbReference type="PROSITE" id="PS00583">
    <property type="entry name" value="PFKB_KINASES_1"/>
    <property type="match status" value="1"/>
</dbReference>
<dbReference type="PANTHER" id="PTHR43085">
    <property type="entry name" value="HEXOKINASE FAMILY MEMBER"/>
    <property type="match status" value="1"/>
</dbReference>
<accession>A0A1G4Y9H8</accession>
<reference evidence="6" key="1">
    <citation type="submission" date="2016-10" db="EMBL/GenBank/DDBJ databases">
        <authorList>
            <person name="Varghese N."/>
            <person name="Submissions S."/>
        </authorList>
    </citation>
    <scope>NUCLEOTIDE SEQUENCE [LARGE SCALE GENOMIC DNA]</scope>
    <source>
        <strain evidence="6">DSM 45722</strain>
    </source>
</reference>
<evidence type="ECO:0000313" key="6">
    <source>
        <dbReference type="Proteomes" id="UP000198981"/>
    </source>
</evidence>
<sequence length="330" mass="35437">MPVVVTGSIATDHLMTFPGKFAEQFIEGQMENVSLSFLVDDLVQHRGGAGANMAYGMGLLGLAPVLVGSVGSDFDDYDAWLQRHGVDTRSIRWSEVKHTARFTCTTDVTNNQIASFYSGAMAEASFIELAPVAARVGTPDLVVVGPNDPTAMVRHTEECRERGYPFLADPSQQLAWADGEMIRSLVEGADLLFTNEYEAALLKQKTGWSHDEVLDRVGCWVVTRAAKGVRVESRTADPIEVIAVPETKPVEPTGGGDALRAGFVAARQWGLGIERATQVGSAVATAAVEVIGTQEYDLPRGSFLERFAQAFGADAADEVAPHLPQSPRSA</sequence>
<dbReference type="InterPro" id="IPR050306">
    <property type="entry name" value="PfkB_Carbo_kinase"/>
</dbReference>
<evidence type="ECO:0000313" key="5">
    <source>
        <dbReference type="EMBL" id="SCX50045.1"/>
    </source>
</evidence>
<evidence type="ECO:0000256" key="2">
    <source>
        <dbReference type="ARBA" id="ARBA00022679"/>
    </source>
</evidence>
<dbReference type="GO" id="GO:0008865">
    <property type="term" value="F:fructokinase activity"/>
    <property type="evidence" value="ECO:0007669"/>
    <property type="project" value="UniProtKB-ARBA"/>
</dbReference>
<dbReference type="Proteomes" id="UP000198981">
    <property type="component" value="Unassembled WGS sequence"/>
</dbReference>
<name>A0A1G4Y9H8_9ACTN</name>
<organism evidence="5 6">
    <name type="scientific">Klenkia marina</name>
    <dbReference type="NCBI Taxonomy" id="1960309"/>
    <lineage>
        <taxon>Bacteria</taxon>
        <taxon>Bacillati</taxon>
        <taxon>Actinomycetota</taxon>
        <taxon>Actinomycetes</taxon>
        <taxon>Geodermatophilales</taxon>
        <taxon>Geodermatophilaceae</taxon>
        <taxon>Klenkia</taxon>
    </lineage>
</organism>
<dbReference type="STRING" id="1960309.SAMN03159343_2328"/>
<evidence type="ECO:0000256" key="3">
    <source>
        <dbReference type="ARBA" id="ARBA00022777"/>
    </source>
</evidence>
<dbReference type="SUPFAM" id="SSF53613">
    <property type="entry name" value="Ribokinase-like"/>
    <property type="match status" value="1"/>
</dbReference>
<dbReference type="Pfam" id="PF00294">
    <property type="entry name" value="PfkB"/>
    <property type="match status" value="1"/>
</dbReference>
<dbReference type="InterPro" id="IPR002139">
    <property type="entry name" value="Ribo/fructo_kinase"/>
</dbReference>
<dbReference type="PRINTS" id="PR00990">
    <property type="entry name" value="RIBOKINASE"/>
</dbReference>
<feature type="domain" description="Carbohydrate kinase PfkB" evidence="4">
    <location>
        <begin position="32"/>
        <end position="295"/>
    </location>
</feature>
<keyword evidence="6" id="KW-1185">Reference proteome</keyword>
<evidence type="ECO:0000256" key="1">
    <source>
        <dbReference type="ARBA" id="ARBA00010688"/>
    </source>
</evidence>
<dbReference type="InterPro" id="IPR002173">
    <property type="entry name" value="Carboh/pur_kinase_PfkB_CS"/>
</dbReference>
<gene>
    <name evidence="5" type="ORF">SAMN03159343_2328</name>
</gene>